<evidence type="ECO:0000313" key="3">
    <source>
        <dbReference type="Proteomes" id="UP000021816"/>
    </source>
</evidence>
<gene>
    <name evidence="2" type="ORF">AW10_01083</name>
</gene>
<accession>A0A011P1S2</accession>
<organism evidence="2 3">
    <name type="scientific">Candidatus Accumulibacter appositus</name>
    <dbReference type="NCBI Taxonomy" id="1454003"/>
    <lineage>
        <taxon>Bacteria</taxon>
        <taxon>Pseudomonadati</taxon>
        <taxon>Pseudomonadota</taxon>
        <taxon>Betaproteobacteria</taxon>
        <taxon>Candidatus Accumulibacter</taxon>
    </lineage>
</organism>
<evidence type="ECO:0000313" key="2">
    <source>
        <dbReference type="EMBL" id="EXI81546.1"/>
    </source>
</evidence>
<dbReference type="GO" id="GO:0019867">
    <property type="term" value="C:outer membrane"/>
    <property type="evidence" value="ECO:0007669"/>
    <property type="project" value="InterPro"/>
</dbReference>
<dbReference type="InterPro" id="IPR008816">
    <property type="entry name" value="Gly_zipper_2TM_dom"/>
</dbReference>
<proteinExistence type="predicted"/>
<sequence>MFQKLAACLSVLLLVSVLTACAGASRQPGEMEMRTGVVEQIIDVDLPSNHHPGVGAVVGGLAGLGVGSLIGAGTGRDVAMIAGSIGGALAGNEIQRKYERPVPGQQIVVRTASGVLISVTQAGVAGLRKGQLVYVEGHGDGARVVAR</sequence>
<dbReference type="Pfam" id="PF05433">
    <property type="entry name" value="Rick_17kDa_Anti"/>
    <property type="match status" value="1"/>
</dbReference>
<dbReference type="Proteomes" id="UP000021816">
    <property type="component" value="Unassembled WGS sequence"/>
</dbReference>
<protein>
    <submittedName>
        <fullName evidence="2">Surface antigen</fullName>
    </submittedName>
</protein>
<dbReference type="PROSITE" id="PS51257">
    <property type="entry name" value="PROKAR_LIPOPROTEIN"/>
    <property type="match status" value="1"/>
</dbReference>
<feature type="domain" description="Glycine zipper 2TM" evidence="1">
    <location>
        <begin position="55"/>
        <end position="95"/>
    </location>
</feature>
<evidence type="ECO:0000259" key="1">
    <source>
        <dbReference type="Pfam" id="PF05433"/>
    </source>
</evidence>
<dbReference type="AlphaFoldDB" id="A0A011P1S2"/>
<reference evidence="2 3" key="1">
    <citation type="submission" date="2014-02" db="EMBL/GenBank/DDBJ databases">
        <title>Expanding our view of genomic diversity in Candidatus Accumulibacter clades.</title>
        <authorList>
            <person name="Skennerton C.T."/>
            <person name="Barr J.J."/>
            <person name="Slater F.R."/>
            <person name="Bond P.L."/>
            <person name="Tyson G.W."/>
        </authorList>
    </citation>
    <scope>NUCLEOTIDE SEQUENCE [LARGE SCALE GENOMIC DNA]</scope>
    <source>
        <strain evidence="3">BA-92</strain>
    </source>
</reference>
<dbReference type="EMBL" id="JEMX01000021">
    <property type="protein sequence ID" value="EXI81546.1"/>
    <property type="molecule type" value="Genomic_DNA"/>
</dbReference>
<dbReference type="PATRIC" id="fig|1454003.3.peg.1122"/>
<name>A0A011P1S2_9PROT</name>
<comment type="caution">
    <text evidence="2">The sequence shown here is derived from an EMBL/GenBank/DDBJ whole genome shotgun (WGS) entry which is preliminary data.</text>
</comment>
<dbReference type="STRING" id="1454003.AW10_01083"/>